<dbReference type="InterPro" id="IPR010131">
    <property type="entry name" value="MdtP/NodT-like"/>
</dbReference>
<dbReference type="Proteomes" id="UP000886058">
    <property type="component" value="Unassembled WGS sequence"/>
</dbReference>
<dbReference type="Gene3D" id="1.20.1600.10">
    <property type="entry name" value="Outer membrane efflux proteins (OEP)"/>
    <property type="match status" value="1"/>
</dbReference>
<keyword evidence="2" id="KW-0812">Transmembrane</keyword>
<dbReference type="GO" id="GO:0005886">
    <property type="term" value="C:plasma membrane"/>
    <property type="evidence" value="ECO:0007669"/>
    <property type="project" value="UniProtKB-SubCell"/>
</dbReference>
<dbReference type="AlphaFoldDB" id="A0A7C5HJC2"/>
<dbReference type="InterPro" id="IPR003423">
    <property type="entry name" value="OMP_efflux"/>
</dbReference>
<comment type="caution">
    <text evidence="3">The sequence shown here is derived from an EMBL/GenBank/DDBJ whole genome shotgun (WGS) entry which is preliminary data.</text>
</comment>
<comment type="similarity">
    <text evidence="1 2">Belongs to the outer membrane factor (OMF) (TC 1.B.17) family.</text>
</comment>
<dbReference type="PANTHER" id="PTHR30203:SF33">
    <property type="entry name" value="BLR4455 PROTEIN"/>
    <property type="match status" value="1"/>
</dbReference>
<organism evidence="3">
    <name type="scientific">Chlorobaculum parvum</name>
    <dbReference type="NCBI Taxonomy" id="274539"/>
    <lineage>
        <taxon>Bacteria</taxon>
        <taxon>Pseudomonadati</taxon>
        <taxon>Chlorobiota</taxon>
        <taxon>Chlorobiia</taxon>
        <taxon>Chlorobiales</taxon>
        <taxon>Chlorobiaceae</taxon>
        <taxon>Chlorobaculum</taxon>
    </lineage>
</organism>
<dbReference type="SUPFAM" id="SSF56954">
    <property type="entry name" value="Outer membrane efflux proteins (OEP)"/>
    <property type="match status" value="1"/>
</dbReference>
<evidence type="ECO:0000256" key="1">
    <source>
        <dbReference type="ARBA" id="ARBA00007613"/>
    </source>
</evidence>
<name>A0A7C5HJC2_9CHLB</name>
<evidence type="ECO:0000256" key="2">
    <source>
        <dbReference type="RuleBase" id="RU362097"/>
    </source>
</evidence>
<keyword evidence="2" id="KW-0564">Palmitate</keyword>
<protein>
    <submittedName>
        <fullName evidence="3">Efflux transporter outer membrane subunit</fullName>
    </submittedName>
</protein>
<reference evidence="3" key="1">
    <citation type="journal article" date="2020" name="mSystems">
        <title>Genome- and Community-Level Interaction Insights into Carbon Utilization and Element Cycling Functions of Hydrothermarchaeota in Hydrothermal Sediment.</title>
        <authorList>
            <person name="Zhou Z."/>
            <person name="Liu Y."/>
            <person name="Xu W."/>
            <person name="Pan J."/>
            <person name="Luo Z.H."/>
            <person name="Li M."/>
        </authorList>
    </citation>
    <scope>NUCLEOTIDE SEQUENCE [LARGE SCALE GENOMIC DNA]</scope>
    <source>
        <strain evidence="3">HyVt-633</strain>
    </source>
</reference>
<sequence>MKNQYNQVIKRALPLLLLISFAGFGLSACSPIKEYRRPDVALPETYPGQKNPGKELARVPYREFFADPALLELIDSAVKNNHDLRIAMKNIDYARKSLDVAKLWFLPEADLGATYSYSKNSRNSYAASKGQERTSRSYTAALTVSWEADIWAKLRNSKKAALAEYLRSTDAARAVRTSLVSSVAQGYWNLTMLDEQIDIARRNIALADTTLAMMRLQYDAGNVTSLAVDQQEAQLLTAKLALPKLEASRTAQENALSILAGRMPGTPIKRGNGAKAVVLPDSLGAGVPLALLRNRPDVRAAEASLMEAHAMTGVNKAMMYPSLTVTAEGGLNAIESSKWFSMPGSLFESLLGGLTQPVFRHGQLKAQYEQSKIKRYQAELTFRKTLFVAVGEVSNALEQVDKTGEQENIAEARVAALRKAASNSRLLFNSGMATYLEVITAESSLLQSELELADVQRSYRAAIADLYCAVGGGWQEEEQVLGQR</sequence>
<dbReference type="Pfam" id="PF02321">
    <property type="entry name" value="OEP"/>
    <property type="match status" value="2"/>
</dbReference>
<dbReference type="Gene3D" id="2.20.200.10">
    <property type="entry name" value="Outer membrane efflux proteins (OEP)"/>
    <property type="match status" value="1"/>
</dbReference>
<keyword evidence="2" id="KW-0449">Lipoprotein</keyword>
<accession>A0A7C5HJC2</accession>
<dbReference type="PROSITE" id="PS51257">
    <property type="entry name" value="PROKAR_LIPOPROTEIN"/>
    <property type="match status" value="1"/>
</dbReference>
<evidence type="ECO:0000313" key="3">
    <source>
        <dbReference type="EMBL" id="HHE32385.1"/>
    </source>
</evidence>
<proteinExistence type="inferred from homology"/>
<dbReference type="PANTHER" id="PTHR30203">
    <property type="entry name" value="OUTER MEMBRANE CATION EFFLUX PROTEIN"/>
    <property type="match status" value="1"/>
</dbReference>
<gene>
    <name evidence="3" type="ORF">ENL07_07110</name>
</gene>
<keyword evidence="2" id="KW-0472">Membrane</keyword>
<comment type="subcellular location">
    <subcellularLocation>
        <location evidence="2">Cell membrane</location>
        <topology evidence="2">Lipid-anchor</topology>
    </subcellularLocation>
</comment>
<dbReference type="EMBL" id="DRSQ01000144">
    <property type="protein sequence ID" value="HHE32385.1"/>
    <property type="molecule type" value="Genomic_DNA"/>
</dbReference>
<dbReference type="GO" id="GO:0015562">
    <property type="term" value="F:efflux transmembrane transporter activity"/>
    <property type="evidence" value="ECO:0007669"/>
    <property type="project" value="InterPro"/>
</dbReference>
<dbReference type="NCBIfam" id="TIGR01845">
    <property type="entry name" value="outer_NodT"/>
    <property type="match status" value="1"/>
</dbReference>
<keyword evidence="2" id="KW-1134">Transmembrane beta strand</keyword>